<dbReference type="EMBL" id="DVLW01000017">
    <property type="protein sequence ID" value="HIT93638.1"/>
    <property type="molecule type" value="Genomic_DNA"/>
</dbReference>
<comment type="caution">
    <text evidence="1">The sequence shown here is derived from an EMBL/GenBank/DDBJ whole genome shotgun (WGS) entry which is preliminary data.</text>
</comment>
<gene>
    <name evidence="1" type="ORF">IAC43_00480</name>
</gene>
<reference evidence="1" key="2">
    <citation type="journal article" date="2021" name="PeerJ">
        <title>Extensive microbial diversity within the chicken gut microbiome revealed by metagenomics and culture.</title>
        <authorList>
            <person name="Gilroy R."/>
            <person name="Ravi A."/>
            <person name="Getino M."/>
            <person name="Pursley I."/>
            <person name="Horton D.L."/>
            <person name="Alikhan N.F."/>
            <person name="Baker D."/>
            <person name="Gharbi K."/>
            <person name="Hall N."/>
            <person name="Watson M."/>
            <person name="Adriaenssens E.M."/>
            <person name="Foster-Nyarko E."/>
            <person name="Jarju S."/>
            <person name="Secka A."/>
            <person name="Antonio M."/>
            <person name="Oren A."/>
            <person name="Chaudhuri R.R."/>
            <person name="La Ragione R."/>
            <person name="Hildebrand F."/>
            <person name="Pallen M.J."/>
        </authorList>
    </citation>
    <scope>NUCLEOTIDE SEQUENCE</scope>
    <source>
        <strain evidence="1">ChiBcec7-5410</strain>
    </source>
</reference>
<organism evidence="1 2">
    <name type="scientific">Candidatus Faecivivens stercoripullorum</name>
    <dbReference type="NCBI Taxonomy" id="2840805"/>
    <lineage>
        <taxon>Bacteria</taxon>
        <taxon>Bacillati</taxon>
        <taxon>Bacillota</taxon>
        <taxon>Clostridia</taxon>
        <taxon>Eubacteriales</taxon>
        <taxon>Oscillospiraceae</taxon>
        <taxon>Oscillospiraceae incertae sedis</taxon>
        <taxon>Candidatus Faecivivens</taxon>
    </lineage>
</organism>
<accession>A0A9D1H4S5</accession>
<name>A0A9D1H4S5_9FIRM</name>
<proteinExistence type="predicted"/>
<reference evidence="1" key="1">
    <citation type="submission" date="2020-10" db="EMBL/GenBank/DDBJ databases">
        <authorList>
            <person name="Gilroy R."/>
        </authorList>
    </citation>
    <scope>NUCLEOTIDE SEQUENCE</scope>
    <source>
        <strain evidence="1">ChiBcec7-5410</strain>
    </source>
</reference>
<evidence type="ECO:0000313" key="1">
    <source>
        <dbReference type="EMBL" id="HIT93638.1"/>
    </source>
</evidence>
<dbReference type="AlphaFoldDB" id="A0A9D1H4S5"/>
<sequence length="82" mass="9333">MAKKSNGFWDELKISMTAPFQVWENGVIYTERCSAVLDIGEGYLRFKLGKIPCTIWGSGLEILSYQDNRLLARGEVERIDFG</sequence>
<evidence type="ECO:0008006" key="3">
    <source>
        <dbReference type="Google" id="ProtNLM"/>
    </source>
</evidence>
<evidence type="ECO:0000313" key="2">
    <source>
        <dbReference type="Proteomes" id="UP000824160"/>
    </source>
</evidence>
<dbReference type="Proteomes" id="UP000824160">
    <property type="component" value="Unassembled WGS sequence"/>
</dbReference>
<protein>
    <recommendedName>
        <fullName evidence="3">Sporulation protein YqfC</fullName>
    </recommendedName>
</protein>